<keyword evidence="1" id="KW-1133">Transmembrane helix</keyword>
<name>A0A7W7YIT1_9BACT</name>
<gene>
    <name evidence="2" type="ORF">HNQ64_000909</name>
</gene>
<keyword evidence="3" id="KW-1185">Reference proteome</keyword>
<sequence>MAIAFTHVAYLLLAARDSIIALSQKERRYQGFIALAMVLLALLIAVPMSLIFLSAMAQSS</sequence>
<dbReference type="Proteomes" id="UP000534294">
    <property type="component" value="Unassembled WGS sequence"/>
</dbReference>
<dbReference type="AlphaFoldDB" id="A0A7W7YIT1"/>
<keyword evidence="1" id="KW-0812">Transmembrane</keyword>
<keyword evidence="1" id="KW-0472">Membrane</keyword>
<dbReference type="EMBL" id="JACHIF010000001">
    <property type="protein sequence ID" value="MBB5036675.1"/>
    <property type="molecule type" value="Genomic_DNA"/>
</dbReference>
<proteinExistence type="predicted"/>
<accession>A0A7W7YIT1</accession>
<evidence type="ECO:0000313" key="3">
    <source>
        <dbReference type="Proteomes" id="UP000534294"/>
    </source>
</evidence>
<evidence type="ECO:0000313" key="2">
    <source>
        <dbReference type="EMBL" id="MBB5036675.1"/>
    </source>
</evidence>
<organism evidence="2 3">
    <name type="scientific">Prosthecobacter dejongeii</name>
    <dbReference type="NCBI Taxonomy" id="48465"/>
    <lineage>
        <taxon>Bacteria</taxon>
        <taxon>Pseudomonadati</taxon>
        <taxon>Verrucomicrobiota</taxon>
        <taxon>Verrucomicrobiia</taxon>
        <taxon>Verrucomicrobiales</taxon>
        <taxon>Verrucomicrobiaceae</taxon>
        <taxon>Prosthecobacter</taxon>
    </lineage>
</organism>
<comment type="caution">
    <text evidence="2">The sequence shown here is derived from an EMBL/GenBank/DDBJ whole genome shotgun (WGS) entry which is preliminary data.</text>
</comment>
<dbReference type="RefSeq" id="WP_184205759.1">
    <property type="nucleotide sequence ID" value="NZ_JACHIF010000001.1"/>
</dbReference>
<evidence type="ECO:0000256" key="1">
    <source>
        <dbReference type="SAM" id="Phobius"/>
    </source>
</evidence>
<reference evidence="2 3" key="1">
    <citation type="submission" date="2020-08" db="EMBL/GenBank/DDBJ databases">
        <title>Genomic Encyclopedia of Type Strains, Phase IV (KMG-IV): sequencing the most valuable type-strain genomes for metagenomic binning, comparative biology and taxonomic classification.</title>
        <authorList>
            <person name="Goeker M."/>
        </authorList>
    </citation>
    <scope>NUCLEOTIDE SEQUENCE [LARGE SCALE GENOMIC DNA]</scope>
    <source>
        <strain evidence="2 3">DSM 12251</strain>
    </source>
</reference>
<feature type="transmembrane region" description="Helical" evidence="1">
    <location>
        <begin position="31"/>
        <end position="53"/>
    </location>
</feature>
<protein>
    <submittedName>
        <fullName evidence="2">Uncharacterized protein</fullName>
    </submittedName>
</protein>